<dbReference type="Proteomes" id="UP000003146">
    <property type="component" value="Unassembled WGS sequence"/>
</dbReference>
<dbReference type="HOGENOM" id="CLU_3284739_0_0_10"/>
<dbReference type="EMBL" id="ABIY02000099">
    <property type="protein sequence ID" value="EDV00161.1"/>
    <property type="molecule type" value="Genomic_DNA"/>
</dbReference>
<reference evidence="1 2" key="1">
    <citation type="submission" date="2008-04" db="EMBL/GenBank/DDBJ databases">
        <title>Draft genome sequence of Bacteroides coprocola (DSM 17136).</title>
        <authorList>
            <person name="Sudarsanam P."/>
            <person name="Ley R."/>
            <person name="Guruge J."/>
            <person name="Turnbaugh P.J."/>
            <person name="Mahowald M."/>
            <person name="Liep D."/>
            <person name="Gordon J."/>
        </authorList>
    </citation>
    <scope>NUCLEOTIDE SEQUENCE [LARGE SCALE GENOMIC DNA]</scope>
    <source>
        <strain evidence="1 2">DSM 17136</strain>
    </source>
</reference>
<protein>
    <submittedName>
        <fullName evidence="1">Uncharacterized protein</fullName>
    </submittedName>
</protein>
<name>B3JLI0_9BACT</name>
<accession>B3JLI0</accession>
<dbReference type="STRING" id="470145.BACCOP_02775"/>
<proteinExistence type="predicted"/>
<gene>
    <name evidence="1" type="ORF">BACCOP_02775</name>
</gene>
<evidence type="ECO:0000313" key="2">
    <source>
        <dbReference type="Proteomes" id="UP000003146"/>
    </source>
</evidence>
<comment type="caution">
    <text evidence="1">The sequence shown here is derived from an EMBL/GenBank/DDBJ whole genome shotgun (WGS) entry which is preliminary data.</text>
</comment>
<organism evidence="1 2">
    <name type="scientific">Phocaeicola coprocola DSM 17136</name>
    <dbReference type="NCBI Taxonomy" id="470145"/>
    <lineage>
        <taxon>Bacteria</taxon>
        <taxon>Pseudomonadati</taxon>
        <taxon>Bacteroidota</taxon>
        <taxon>Bacteroidia</taxon>
        <taxon>Bacteroidales</taxon>
        <taxon>Bacteroidaceae</taxon>
        <taxon>Phocaeicola</taxon>
    </lineage>
</organism>
<reference evidence="1 2" key="2">
    <citation type="submission" date="2008-04" db="EMBL/GenBank/DDBJ databases">
        <authorList>
            <person name="Fulton L."/>
            <person name="Clifton S."/>
            <person name="Fulton B."/>
            <person name="Xu J."/>
            <person name="Minx P."/>
            <person name="Pepin K.H."/>
            <person name="Johnson M."/>
            <person name="Thiruvilangam P."/>
            <person name="Bhonagiri V."/>
            <person name="Nash W.E."/>
            <person name="Mardis E.R."/>
            <person name="Wilson R.K."/>
        </authorList>
    </citation>
    <scope>NUCLEOTIDE SEQUENCE [LARGE SCALE GENOMIC DNA]</scope>
    <source>
        <strain evidence="1 2">DSM 17136</strain>
    </source>
</reference>
<sequence>MAKIGTVRMSIFNKGIHVCWIIDGYEQKSVKFISIHNSHI</sequence>
<evidence type="ECO:0000313" key="1">
    <source>
        <dbReference type="EMBL" id="EDV00161.1"/>
    </source>
</evidence>
<dbReference type="AlphaFoldDB" id="B3JLI0"/>